<comment type="function">
    <text evidence="4">PPIases accelerate the folding of proteins. It catalyzes the cis-trans isomerization of proline imidic peptide bonds in oligopeptides.</text>
</comment>
<dbReference type="Gene3D" id="2.40.100.10">
    <property type="entry name" value="Cyclophilin-like"/>
    <property type="match status" value="1"/>
</dbReference>
<evidence type="ECO:0000256" key="1">
    <source>
        <dbReference type="ARBA" id="ARBA00007365"/>
    </source>
</evidence>
<dbReference type="EC" id="5.2.1.8" evidence="4"/>
<feature type="coiled-coil region" evidence="5">
    <location>
        <begin position="35"/>
        <end position="71"/>
    </location>
</feature>
<dbReference type="InterPro" id="IPR020892">
    <property type="entry name" value="Cyclophilin-type_PPIase_CS"/>
</dbReference>
<name>A0A4S3M0R5_9FLAO</name>
<feature type="domain" description="PPIase cyclophilin-type" evidence="6">
    <location>
        <begin position="93"/>
        <end position="244"/>
    </location>
</feature>
<sequence>MSYRFLRPSAILLLILLTACGNGQGEKKGAKAIEQQQVEDSLETARKKAEMEEARKKKEEEQFRLTEENAVPFFFEYQKEHPEDKVRVYTNKGNFDLDLYEETPYHRANFIYLTRKRYFDGTYFHRVVPKFIIQGGNSDLRSTAVKRGKIGSYLLPPDTRKGFKHHRGTISMPSSDNVNNPHKLASPFEFFIVVTDPGSYHLDGNYTAFGKVTSGMNVVDKINSVPTDDGEWPMQNVVIDSVRILN</sequence>
<gene>
    <name evidence="7" type="ORF">E7Z59_10270</name>
</gene>
<dbReference type="PANTHER" id="PTHR45625">
    <property type="entry name" value="PEPTIDYL-PROLYL CIS-TRANS ISOMERASE-RELATED"/>
    <property type="match status" value="1"/>
</dbReference>
<keyword evidence="5" id="KW-0175">Coiled coil</keyword>
<dbReference type="AlphaFoldDB" id="A0A4S3M0R5"/>
<dbReference type="PROSITE" id="PS00170">
    <property type="entry name" value="CSA_PPIASE_1"/>
    <property type="match status" value="1"/>
</dbReference>
<evidence type="ECO:0000256" key="2">
    <source>
        <dbReference type="ARBA" id="ARBA00023110"/>
    </source>
</evidence>
<dbReference type="PRINTS" id="PR00153">
    <property type="entry name" value="CSAPPISMRASE"/>
</dbReference>
<dbReference type="PROSITE" id="PS50072">
    <property type="entry name" value="CSA_PPIASE_2"/>
    <property type="match status" value="1"/>
</dbReference>
<dbReference type="InterPro" id="IPR002130">
    <property type="entry name" value="Cyclophilin-type_PPIase_dom"/>
</dbReference>
<dbReference type="PANTHER" id="PTHR45625:SF4">
    <property type="entry name" value="PEPTIDYLPROLYL ISOMERASE DOMAIN AND WD REPEAT-CONTAINING PROTEIN 1"/>
    <property type="match status" value="1"/>
</dbReference>
<dbReference type="SUPFAM" id="SSF50891">
    <property type="entry name" value="Cyclophilin-like"/>
    <property type="match status" value="1"/>
</dbReference>
<dbReference type="CDD" id="cd00317">
    <property type="entry name" value="cyclophilin"/>
    <property type="match status" value="1"/>
</dbReference>
<evidence type="ECO:0000256" key="5">
    <source>
        <dbReference type="SAM" id="Coils"/>
    </source>
</evidence>
<comment type="catalytic activity">
    <reaction evidence="4">
        <text>[protein]-peptidylproline (omega=180) = [protein]-peptidylproline (omega=0)</text>
        <dbReference type="Rhea" id="RHEA:16237"/>
        <dbReference type="Rhea" id="RHEA-COMP:10747"/>
        <dbReference type="Rhea" id="RHEA-COMP:10748"/>
        <dbReference type="ChEBI" id="CHEBI:83833"/>
        <dbReference type="ChEBI" id="CHEBI:83834"/>
        <dbReference type="EC" id="5.2.1.8"/>
    </reaction>
</comment>
<evidence type="ECO:0000256" key="3">
    <source>
        <dbReference type="ARBA" id="ARBA00023235"/>
    </source>
</evidence>
<keyword evidence="8" id="KW-1185">Reference proteome</keyword>
<dbReference type="GO" id="GO:0003755">
    <property type="term" value="F:peptidyl-prolyl cis-trans isomerase activity"/>
    <property type="evidence" value="ECO:0007669"/>
    <property type="project" value="UniProtKB-UniRule"/>
</dbReference>
<dbReference type="Proteomes" id="UP000305939">
    <property type="component" value="Unassembled WGS sequence"/>
</dbReference>
<dbReference type="RefSeq" id="WP_136336227.1">
    <property type="nucleotide sequence ID" value="NZ_QXMP01000010.1"/>
</dbReference>
<organism evidence="7 8">
    <name type="scientific">Robertkochia marina</name>
    <dbReference type="NCBI Taxonomy" id="1227945"/>
    <lineage>
        <taxon>Bacteria</taxon>
        <taxon>Pseudomonadati</taxon>
        <taxon>Bacteroidota</taxon>
        <taxon>Flavobacteriia</taxon>
        <taxon>Flavobacteriales</taxon>
        <taxon>Flavobacteriaceae</taxon>
        <taxon>Robertkochia</taxon>
    </lineage>
</organism>
<proteinExistence type="inferred from homology"/>
<dbReference type="InterPro" id="IPR044666">
    <property type="entry name" value="Cyclophilin_A-like"/>
</dbReference>
<evidence type="ECO:0000256" key="4">
    <source>
        <dbReference type="RuleBase" id="RU363019"/>
    </source>
</evidence>
<dbReference type="InterPro" id="IPR029000">
    <property type="entry name" value="Cyclophilin-like_dom_sf"/>
</dbReference>
<keyword evidence="3 4" id="KW-0413">Isomerase</keyword>
<dbReference type="PROSITE" id="PS51257">
    <property type="entry name" value="PROKAR_LIPOPROTEIN"/>
    <property type="match status" value="1"/>
</dbReference>
<accession>A0A4S3M0R5</accession>
<evidence type="ECO:0000313" key="8">
    <source>
        <dbReference type="Proteomes" id="UP000305939"/>
    </source>
</evidence>
<keyword evidence="2 4" id="KW-0697">Rotamase</keyword>
<dbReference type="OrthoDB" id="9807797at2"/>
<dbReference type="GO" id="GO:0006457">
    <property type="term" value="P:protein folding"/>
    <property type="evidence" value="ECO:0007669"/>
    <property type="project" value="InterPro"/>
</dbReference>
<comment type="similarity">
    <text evidence="1 4">Belongs to the cyclophilin-type PPIase family.</text>
</comment>
<evidence type="ECO:0000259" key="6">
    <source>
        <dbReference type="PROSITE" id="PS50072"/>
    </source>
</evidence>
<evidence type="ECO:0000313" key="7">
    <source>
        <dbReference type="EMBL" id="THD68022.1"/>
    </source>
</evidence>
<dbReference type="Pfam" id="PF00160">
    <property type="entry name" value="Pro_isomerase"/>
    <property type="match status" value="1"/>
</dbReference>
<comment type="caution">
    <text evidence="7">The sequence shown here is derived from an EMBL/GenBank/DDBJ whole genome shotgun (WGS) entry which is preliminary data.</text>
</comment>
<protein>
    <recommendedName>
        <fullName evidence="4">Peptidyl-prolyl cis-trans isomerase</fullName>
        <shortName evidence="4">PPIase</shortName>
        <ecNumber evidence="4">5.2.1.8</ecNumber>
    </recommendedName>
</protein>
<reference evidence="7 8" key="1">
    <citation type="submission" date="2019-04" db="EMBL/GenBank/DDBJ databases">
        <title>Draft genome sequence of Robertkochia marina CC-AMO-30D.</title>
        <authorList>
            <person name="Hameed A."/>
            <person name="Lin S.-Y."/>
            <person name="Shahina M."/>
            <person name="Lai W.-A."/>
            <person name="Young C.-C."/>
        </authorList>
    </citation>
    <scope>NUCLEOTIDE SEQUENCE [LARGE SCALE GENOMIC DNA]</scope>
    <source>
        <strain evidence="7 8">CC-AMO-30D</strain>
    </source>
</reference>
<dbReference type="EMBL" id="SSMC01000002">
    <property type="protein sequence ID" value="THD68022.1"/>
    <property type="molecule type" value="Genomic_DNA"/>
</dbReference>